<name>A0A1B1K8H8_RHOOP</name>
<evidence type="ECO:0000256" key="1">
    <source>
        <dbReference type="SAM" id="MobiDB-lite"/>
    </source>
</evidence>
<gene>
    <name evidence="2" type="ORF">R1CP_21335</name>
</gene>
<dbReference type="AlphaFoldDB" id="A0A1B1K8H8"/>
<organism evidence="2 3">
    <name type="scientific">Rhodococcus opacus</name>
    <name type="common">Nocardia opaca</name>
    <dbReference type="NCBI Taxonomy" id="37919"/>
    <lineage>
        <taxon>Bacteria</taxon>
        <taxon>Bacillati</taxon>
        <taxon>Actinomycetota</taxon>
        <taxon>Actinomycetes</taxon>
        <taxon>Mycobacteriales</taxon>
        <taxon>Nocardiaceae</taxon>
        <taxon>Rhodococcus</taxon>
    </lineage>
</organism>
<evidence type="ECO:0000313" key="3">
    <source>
        <dbReference type="Proteomes" id="UP000186108"/>
    </source>
</evidence>
<evidence type="ECO:0000313" key="2">
    <source>
        <dbReference type="EMBL" id="ANS28943.1"/>
    </source>
</evidence>
<accession>A0A1B1K8H8</accession>
<proteinExistence type="predicted"/>
<dbReference type="Proteomes" id="UP000186108">
    <property type="component" value="Chromosome"/>
</dbReference>
<reference evidence="2 3" key="1">
    <citation type="submission" date="2014-07" db="EMBL/GenBank/DDBJ databases">
        <authorList>
            <person name="Zhang J.E."/>
            <person name="Yang H."/>
            <person name="Guo J."/>
            <person name="Deng Z."/>
            <person name="Luo H."/>
            <person name="Luo M."/>
            <person name="Zhao B."/>
        </authorList>
    </citation>
    <scope>NUCLEOTIDE SEQUENCE [LARGE SCALE GENOMIC DNA]</scope>
    <source>
        <strain evidence="2 3">1CP</strain>
    </source>
</reference>
<feature type="region of interest" description="Disordered" evidence="1">
    <location>
        <begin position="1"/>
        <end position="29"/>
    </location>
</feature>
<protein>
    <submittedName>
        <fullName evidence="2">Uncharacterized protein</fullName>
    </submittedName>
</protein>
<sequence>MASYMLLNEAQSEPVEGEARHSWRITRLK</sequence>
<dbReference type="EMBL" id="CP009111">
    <property type="protein sequence ID" value="ANS28943.1"/>
    <property type="molecule type" value="Genomic_DNA"/>
</dbReference>